<evidence type="ECO:0000256" key="4">
    <source>
        <dbReference type="SAM" id="MobiDB-lite"/>
    </source>
</evidence>
<evidence type="ECO:0000313" key="6">
    <source>
        <dbReference type="EMBL" id="KXZ55535.1"/>
    </source>
</evidence>
<accession>A0A150H0D4</accession>
<dbReference type="Pfam" id="PF13855">
    <property type="entry name" value="LRR_8"/>
    <property type="match status" value="1"/>
</dbReference>
<evidence type="ECO:0000256" key="3">
    <source>
        <dbReference type="ARBA" id="ARBA00022737"/>
    </source>
</evidence>
<dbReference type="Pfam" id="PF00240">
    <property type="entry name" value="ubiquitin"/>
    <property type="match status" value="1"/>
</dbReference>
<dbReference type="InterPro" id="IPR003591">
    <property type="entry name" value="Leu-rich_rpt_typical-subtyp"/>
</dbReference>
<dbReference type="GO" id="GO:0005930">
    <property type="term" value="C:axoneme"/>
    <property type="evidence" value="ECO:0007669"/>
    <property type="project" value="UniProtKB-SubCell"/>
</dbReference>
<dbReference type="OrthoDB" id="2187496at2759"/>
<protein>
    <recommendedName>
        <fullName evidence="5">Ubiquitin-like domain-containing protein</fullName>
    </recommendedName>
</protein>
<feature type="domain" description="Ubiquitin-like" evidence="5">
    <location>
        <begin position="7"/>
        <end position="83"/>
    </location>
</feature>
<dbReference type="EMBL" id="LSYV01000003">
    <property type="protein sequence ID" value="KXZ55535.1"/>
    <property type="molecule type" value="Genomic_DNA"/>
</dbReference>
<dbReference type="SMART" id="SM00213">
    <property type="entry name" value="UBQ"/>
    <property type="match status" value="1"/>
</dbReference>
<sequence length="393" mass="40922">MTEASDIQWVLFVKHGAQQLELSLSPSAKVESVQEQLQELTGAFVRKQKLIYKGKVLPPNVDLTKAGLCNGAKLMLLLSDGAAVPTAGQQALQQQKKARQEEAAQRVKDLYAQAKGQGLGGATAAAVEAAAAAAAKASAAKAPSIDWQERKRTWEKTGIIALRDLGLTSLPDDLFASGLGAARVADLSHNRLASLPPSLSCLTGLATLRLDHNDLGAEGVPWVGLSALTALTALTLDANRLQALPDEGLSGLASLQSLSVCDNQLASLPDSLGLLTRLELLAADGNRLERLPEGIGEPSSAAAPCTRAHPSRPSQPRRCAPAVSPQGNPITADQLRAAPGFAAYDARRVARCNKQLDAGVLQHVGGRTFTEGAEDRQWSRWGGAGGGAGGGKG</sequence>
<dbReference type="SUPFAM" id="SSF52058">
    <property type="entry name" value="L domain-like"/>
    <property type="match status" value="1"/>
</dbReference>
<dbReference type="InterPro" id="IPR000626">
    <property type="entry name" value="Ubiquitin-like_dom"/>
</dbReference>
<dbReference type="PROSITE" id="PS51450">
    <property type="entry name" value="LRR"/>
    <property type="match status" value="1"/>
</dbReference>
<keyword evidence="2" id="KW-0433">Leucine-rich repeat</keyword>
<gene>
    <name evidence="6" type="ORF">GPECTOR_2g1084</name>
</gene>
<evidence type="ECO:0000256" key="2">
    <source>
        <dbReference type="ARBA" id="ARBA00022614"/>
    </source>
</evidence>
<dbReference type="SUPFAM" id="SSF54236">
    <property type="entry name" value="Ubiquitin-like"/>
    <property type="match status" value="1"/>
</dbReference>
<proteinExistence type="predicted"/>
<dbReference type="InterPro" id="IPR029071">
    <property type="entry name" value="Ubiquitin-like_domsf"/>
</dbReference>
<dbReference type="InterPro" id="IPR050216">
    <property type="entry name" value="LRR_domain-containing"/>
</dbReference>
<evidence type="ECO:0000259" key="5">
    <source>
        <dbReference type="PROSITE" id="PS50053"/>
    </source>
</evidence>
<keyword evidence="7" id="KW-1185">Reference proteome</keyword>
<dbReference type="PANTHER" id="PTHR48051:SF1">
    <property type="entry name" value="RAS SUPPRESSOR PROTEIN 1"/>
    <property type="match status" value="1"/>
</dbReference>
<comment type="subcellular location">
    <subcellularLocation>
        <location evidence="1">Cytoplasm</location>
        <location evidence="1">Cytoskeleton</location>
        <location evidence="1">Cilium axoneme</location>
    </subcellularLocation>
</comment>
<dbReference type="PANTHER" id="PTHR48051">
    <property type="match status" value="1"/>
</dbReference>
<feature type="region of interest" description="Disordered" evidence="4">
    <location>
        <begin position="373"/>
        <end position="393"/>
    </location>
</feature>
<dbReference type="Gene3D" id="3.80.10.10">
    <property type="entry name" value="Ribonuclease Inhibitor"/>
    <property type="match status" value="1"/>
</dbReference>
<name>A0A150H0D4_GONPE</name>
<organism evidence="6 7">
    <name type="scientific">Gonium pectorale</name>
    <name type="common">Green alga</name>
    <dbReference type="NCBI Taxonomy" id="33097"/>
    <lineage>
        <taxon>Eukaryota</taxon>
        <taxon>Viridiplantae</taxon>
        <taxon>Chlorophyta</taxon>
        <taxon>core chlorophytes</taxon>
        <taxon>Chlorophyceae</taxon>
        <taxon>CS clade</taxon>
        <taxon>Chlamydomonadales</taxon>
        <taxon>Volvocaceae</taxon>
        <taxon>Gonium</taxon>
    </lineage>
</organism>
<reference evidence="7" key="1">
    <citation type="journal article" date="2016" name="Nat. Commun.">
        <title>The Gonium pectorale genome demonstrates co-option of cell cycle regulation during the evolution of multicellularity.</title>
        <authorList>
            <person name="Hanschen E.R."/>
            <person name="Marriage T.N."/>
            <person name="Ferris P.J."/>
            <person name="Hamaji T."/>
            <person name="Toyoda A."/>
            <person name="Fujiyama A."/>
            <person name="Neme R."/>
            <person name="Noguchi H."/>
            <person name="Minakuchi Y."/>
            <person name="Suzuki M."/>
            <person name="Kawai-Toyooka H."/>
            <person name="Smith D.R."/>
            <person name="Sparks H."/>
            <person name="Anderson J."/>
            <person name="Bakaric R."/>
            <person name="Luria V."/>
            <person name="Karger A."/>
            <person name="Kirschner M.W."/>
            <person name="Durand P.M."/>
            <person name="Michod R.E."/>
            <person name="Nozaki H."/>
            <person name="Olson B.J."/>
        </authorList>
    </citation>
    <scope>NUCLEOTIDE SEQUENCE [LARGE SCALE GENOMIC DNA]</scope>
    <source>
        <strain evidence="7">NIES-2863</strain>
    </source>
</reference>
<dbReference type="InterPro" id="IPR001611">
    <property type="entry name" value="Leu-rich_rpt"/>
</dbReference>
<evidence type="ECO:0000313" key="7">
    <source>
        <dbReference type="Proteomes" id="UP000075714"/>
    </source>
</evidence>
<dbReference type="SMART" id="SM00364">
    <property type="entry name" value="LRR_BAC"/>
    <property type="match status" value="3"/>
</dbReference>
<dbReference type="STRING" id="33097.A0A150H0D4"/>
<evidence type="ECO:0000256" key="1">
    <source>
        <dbReference type="ARBA" id="ARBA00004430"/>
    </source>
</evidence>
<dbReference type="Proteomes" id="UP000075714">
    <property type="component" value="Unassembled WGS sequence"/>
</dbReference>
<comment type="caution">
    <text evidence="6">The sequence shown here is derived from an EMBL/GenBank/DDBJ whole genome shotgun (WGS) entry which is preliminary data.</text>
</comment>
<dbReference type="InterPro" id="IPR032675">
    <property type="entry name" value="LRR_dom_sf"/>
</dbReference>
<dbReference type="AlphaFoldDB" id="A0A150H0D4"/>
<dbReference type="PROSITE" id="PS50053">
    <property type="entry name" value="UBIQUITIN_2"/>
    <property type="match status" value="1"/>
</dbReference>
<feature type="compositionally biased region" description="Gly residues" evidence="4">
    <location>
        <begin position="382"/>
        <end position="393"/>
    </location>
</feature>
<feature type="region of interest" description="Disordered" evidence="4">
    <location>
        <begin position="294"/>
        <end position="332"/>
    </location>
</feature>
<dbReference type="SMART" id="SM00369">
    <property type="entry name" value="LRR_TYP"/>
    <property type="match status" value="4"/>
</dbReference>
<dbReference type="Gene3D" id="3.10.20.90">
    <property type="entry name" value="Phosphatidylinositol 3-kinase Catalytic Subunit, Chain A, domain 1"/>
    <property type="match status" value="1"/>
</dbReference>
<keyword evidence="3" id="KW-0677">Repeat</keyword>